<evidence type="ECO:0000313" key="3">
    <source>
        <dbReference type="EMBL" id="RFA37430.1"/>
    </source>
</evidence>
<evidence type="ECO:0000259" key="2">
    <source>
        <dbReference type="Pfam" id="PF13439"/>
    </source>
</evidence>
<dbReference type="OrthoDB" id="9792269at2"/>
<dbReference type="SUPFAM" id="SSF53756">
    <property type="entry name" value="UDP-Glycosyltransferase/glycogen phosphorylase"/>
    <property type="match status" value="1"/>
</dbReference>
<evidence type="ECO:0000313" key="4">
    <source>
        <dbReference type="Proteomes" id="UP000256763"/>
    </source>
</evidence>
<dbReference type="EMBL" id="NFZW01000007">
    <property type="protein sequence ID" value="RFA37430.1"/>
    <property type="molecule type" value="Genomic_DNA"/>
</dbReference>
<organism evidence="3 4">
    <name type="scientific">Alkalilimnicola ehrlichii</name>
    <dbReference type="NCBI Taxonomy" id="351052"/>
    <lineage>
        <taxon>Bacteria</taxon>
        <taxon>Pseudomonadati</taxon>
        <taxon>Pseudomonadota</taxon>
        <taxon>Gammaproteobacteria</taxon>
        <taxon>Chromatiales</taxon>
        <taxon>Ectothiorhodospiraceae</taxon>
        <taxon>Alkalilimnicola</taxon>
    </lineage>
</organism>
<feature type="domain" description="Glycosyltransferase subfamily 4-like N-terminal" evidence="2">
    <location>
        <begin position="45"/>
        <end position="99"/>
    </location>
</feature>
<accession>A0A3E0WWQ1</accession>
<dbReference type="Pfam" id="PF00534">
    <property type="entry name" value="Glycos_transf_1"/>
    <property type="match status" value="1"/>
</dbReference>
<evidence type="ECO:0000259" key="1">
    <source>
        <dbReference type="Pfam" id="PF00534"/>
    </source>
</evidence>
<dbReference type="GO" id="GO:1901135">
    <property type="term" value="P:carbohydrate derivative metabolic process"/>
    <property type="evidence" value="ECO:0007669"/>
    <property type="project" value="UniProtKB-ARBA"/>
</dbReference>
<evidence type="ECO:0008006" key="5">
    <source>
        <dbReference type="Google" id="ProtNLM"/>
    </source>
</evidence>
<dbReference type="PANTHER" id="PTHR12526:SF630">
    <property type="entry name" value="GLYCOSYLTRANSFERASE"/>
    <property type="match status" value="1"/>
</dbReference>
<proteinExistence type="predicted"/>
<gene>
    <name evidence="3" type="ORF">CAL65_09080</name>
</gene>
<reference evidence="4" key="1">
    <citation type="submission" date="2017-05" db="EMBL/GenBank/DDBJ databases">
        <authorList>
            <person name="Sharma S."/>
            <person name="Sidhu C."/>
            <person name="Pinnaka A.K."/>
        </authorList>
    </citation>
    <scope>NUCLEOTIDE SEQUENCE [LARGE SCALE GENOMIC DNA]</scope>
    <source>
        <strain evidence="4">AK93</strain>
    </source>
</reference>
<dbReference type="Proteomes" id="UP000256763">
    <property type="component" value="Unassembled WGS sequence"/>
</dbReference>
<dbReference type="PANTHER" id="PTHR12526">
    <property type="entry name" value="GLYCOSYLTRANSFERASE"/>
    <property type="match status" value="1"/>
</dbReference>
<comment type="caution">
    <text evidence="3">The sequence shown here is derived from an EMBL/GenBank/DDBJ whole genome shotgun (WGS) entry which is preliminary data.</text>
</comment>
<sequence>MLYLRRRRPQVLLALDTRANRIAVRAKRWFGERLDVWPSLRNALPKPDNDRHATRQLRTLRSIAEGCDGIIAISQGLADEFRSLTGADSAHVHVIHNPVVNDVLRAKLEASVSHPWLTANRQVPVVLTVARLEPQKDLKTLLRAIAVLNERCPCRLLVIGEGKEAAALASLAADLGVADQVDWLGFQINPYAYMKQADLFVLSSRSEGFGNVLVEALAAGVPVVSTRCPHGPLEILADGRYGALVPVGDWRALAAAMATTLAKPPSVEILRQRAEVFTMERCGARYMQVLGLQEAADGRER</sequence>
<dbReference type="CDD" id="cd03811">
    <property type="entry name" value="GT4_GT28_WabH-like"/>
    <property type="match status" value="1"/>
</dbReference>
<dbReference type="Pfam" id="PF13439">
    <property type="entry name" value="Glyco_transf_4"/>
    <property type="match status" value="1"/>
</dbReference>
<dbReference type="Gene3D" id="3.40.50.2000">
    <property type="entry name" value="Glycogen Phosphorylase B"/>
    <property type="match status" value="2"/>
</dbReference>
<dbReference type="AlphaFoldDB" id="A0A3E0WWQ1"/>
<keyword evidence="4" id="KW-1185">Reference proteome</keyword>
<feature type="domain" description="Glycosyl transferase family 1" evidence="1">
    <location>
        <begin position="121"/>
        <end position="274"/>
    </location>
</feature>
<dbReference type="InterPro" id="IPR001296">
    <property type="entry name" value="Glyco_trans_1"/>
</dbReference>
<dbReference type="GO" id="GO:0016757">
    <property type="term" value="F:glycosyltransferase activity"/>
    <property type="evidence" value="ECO:0007669"/>
    <property type="project" value="InterPro"/>
</dbReference>
<name>A0A3E0WWQ1_9GAMM</name>
<dbReference type="InterPro" id="IPR028098">
    <property type="entry name" value="Glyco_trans_4-like_N"/>
</dbReference>
<protein>
    <recommendedName>
        <fullName evidence="5">Glycosyl transferase</fullName>
    </recommendedName>
</protein>